<dbReference type="STRING" id="452589.G9NLI8"/>
<dbReference type="Proteomes" id="UP000005426">
    <property type="component" value="Unassembled WGS sequence"/>
</dbReference>
<dbReference type="OMA" id="IFPVEME"/>
<dbReference type="PANTHER" id="PTHR37540:SF9">
    <property type="entry name" value="ZN(2)-C6 FUNGAL-TYPE DOMAIN-CONTAINING PROTEIN"/>
    <property type="match status" value="1"/>
</dbReference>
<dbReference type="eggNOG" id="ENOG502SJSN">
    <property type="taxonomic scope" value="Eukaryota"/>
</dbReference>
<evidence type="ECO:0008006" key="4">
    <source>
        <dbReference type="Google" id="ProtNLM"/>
    </source>
</evidence>
<evidence type="ECO:0000256" key="1">
    <source>
        <dbReference type="SAM" id="MobiDB-lite"/>
    </source>
</evidence>
<dbReference type="EMBL" id="ABDG02000018">
    <property type="protein sequence ID" value="EHK48750.1"/>
    <property type="molecule type" value="Genomic_DNA"/>
</dbReference>
<dbReference type="HOGENOM" id="CLU_023254_3_0_1"/>
<dbReference type="OrthoDB" id="4158087at2759"/>
<comment type="caution">
    <text evidence="2">The sequence shown here is derived from an EMBL/GenBank/DDBJ whole genome shotgun (WGS) entry which is preliminary data.</text>
</comment>
<accession>G9NLI8</accession>
<gene>
    <name evidence="2" type="ORF">TRIATDRAFT_93755</name>
</gene>
<proteinExistence type="predicted"/>
<dbReference type="PANTHER" id="PTHR37540">
    <property type="entry name" value="TRANSCRIPTION FACTOR (ACR-2), PUTATIVE-RELATED-RELATED"/>
    <property type="match status" value="1"/>
</dbReference>
<feature type="compositionally biased region" description="Basic and acidic residues" evidence="1">
    <location>
        <begin position="89"/>
        <end position="101"/>
    </location>
</feature>
<organism evidence="2 3">
    <name type="scientific">Hypocrea atroviridis (strain ATCC 20476 / IMI 206040)</name>
    <name type="common">Trichoderma atroviride</name>
    <dbReference type="NCBI Taxonomy" id="452589"/>
    <lineage>
        <taxon>Eukaryota</taxon>
        <taxon>Fungi</taxon>
        <taxon>Dikarya</taxon>
        <taxon>Ascomycota</taxon>
        <taxon>Pezizomycotina</taxon>
        <taxon>Sordariomycetes</taxon>
        <taxon>Hypocreomycetidae</taxon>
        <taxon>Hypocreales</taxon>
        <taxon>Hypocreaceae</taxon>
        <taxon>Trichoderma</taxon>
    </lineage>
</organism>
<sequence>MYLASYNFNTANISQAKASRVMEFTFIDNNQGIDSGTRTLIRHRAAKGWNLGRKINRPSRVKALERRVPKETPTAAGVKAASAKTLPESGKEDSPPRRETRGVLPPVEPVIGDSVSILSLPIDVAQKDRVLLYDAVAFMRSPRCAPTLSKALAHTKHVFRLINERISRGERVSYPTMVVVMSLSTYESTRGRYDRGIIHLSGLHRMIEMQGGMGRVGLEKPEIMQKIYRADLDYALRLGSSPTLDIELFENTKTMERLTLSPTPDLNIPSAISSQRFRQQFGTELCGLWDNVVALSSLVNEASAGKRSKLSTVEFLRSHIWLGHKLLKYAPLSSSRSLNRIQNMAHLGLLTIISSFLCGLDRRVTENSILSQMIRKEASLEQNDEDQELLLWLLFLGAAVILQDHSHDAWLIPKTWETMQKLQVNTWSEVMGVLSRFPWINDFYEKEGLALYYRVSHYGEVQLAL</sequence>
<protein>
    <recommendedName>
        <fullName evidence="4">Transcription factor domain-containing protein</fullName>
    </recommendedName>
</protein>
<keyword evidence="3" id="KW-1185">Reference proteome</keyword>
<reference evidence="2 3" key="1">
    <citation type="journal article" date="2011" name="Genome Biol.">
        <title>Comparative genome sequence analysis underscores mycoparasitism as the ancestral life style of Trichoderma.</title>
        <authorList>
            <person name="Kubicek C.P."/>
            <person name="Herrera-Estrella A."/>
            <person name="Seidl-Seiboth V."/>
            <person name="Martinez D.A."/>
            <person name="Druzhinina I.S."/>
            <person name="Thon M."/>
            <person name="Zeilinger S."/>
            <person name="Casas-Flores S."/>
            <person name="Horwitz B.A."/>
            <person name="Mukherjee P.K."/>
            <person name="Mukherjee M."/>
            <person name="Kredics L."/>
            <person name="Alcaraz L.D."/>
            <person name="Aerts A."/>
            <person name="Antal Z."/>
            <person name="Atanasova L."/>
            <person name="Cervantes-Badillo M.G."/>
            <person name="Challacombe J."/>
            <person name="Chertkov O."/>
            <person name="McCluskey K."/>
            <person name="Coulpier F."/>
            <person name="Deshpande N."/>
            <person name="von Doehren H."/>
            <person name="Ebbole D.J."/>
            <person name="Esquivel-Naranjo E.U."/>
            <person name="Fekete E."/>
            <person name="Flipphi M."/>
            <person name="Glaser F."/>
            <person name="Gomez-Rodriguez E.Y."/>
            <person name="Gruber S."/>
            <person name="Han C."/>
            <person name="Henrissat B."/>
            <person name="Hermosa R."/>
            <person name="Hernandez-Onate M."/>
            <person name="Karaffa L."/>
            <person name="Kosti I."/>
            <person name="Le Crom S."/>
            <person name="Lindquist E."/>
            <person name="Lucas S."/>
            <person name="Luebeck M."/>
            <person name="Luebeck P.S."/>
            <person name="Margeot A."/>
            <person name="Metz B."/>
            <person name="Misra M."/>
            <person name="Nevalainen H."/>
            <person name="Omann M."/>
            <person name="Packer N."/>
            <person name="Perrone G."/>
            <person name="Uresti-Rivera E.E."/>
            <person name="Salamov A."/>
            <person name="Schmoll M."/>
            <person name="Seiboth B."/>
            <person name="Shapiro H."/>
            <person name="Sukno S."/>
            <person name="Tamayo-Ramos J.A."/>
            <person name="Tisch D."/>
            <person name="Wiest A."/>
            <person name="Wilkinson H.H."/>
            <person name="Zhang M."/>
            <person name="Coutinho P.M."/>
            <person name="Kenerley C.M."/>
            <person name="Monte E."/>
            <person name="Baker S.E."/>
            <person name="Grigoriev I.V."/>
        </authorList>
    </citation>
    <scope>NUCLEOTIDE SEQUENCE [LARGE SCALE GENOMIC DNA]</scope>
    <source>
        <strain evidence="3">ATCC 20476 / IMI 206040</strain>
    </source>
</reference>
<feature type="region of interest" description="Disordered" evidence="1">
    <location>
        <begin position="66"/>
        <end position="106"/>
    </location>
</feature>
<name>G9NLI8_HYPAI</name>
<dbReference type="AlphaFoldDB" id="G9NLI8"/>
<evidence type="ECO:0000313" key="2">
    <source>
        <dbReference type="EMBL" id="EHK48750.1"/>
    </source>
</evidence>
<evidence type="ECO:0000313" key="3">
    <source>
        <dbReference type="Proteomes" id="UP000005426"/>
    </source>
</evidence>